<evidence type="ECO:0000256" key="1">
    <source>
        <dbReference type="SAM" id="MobiDB-lite"/>
    </source>
</evidence>
<reference evidence="2" key="1">
    <citation type="submission" date="2018-01" db="EMBL/GenBank/DDBJ databases">
        <authorList>
            <person name="Mao J.F."/>
        </authorList>
    </citation>
    <scope>NUCLEOTIDE SEQUENCE</scope>
    <source>
        <strain evidence="2">Huo1</strain>
        <tissue evidence="2">Leaf</tissue>
    </source>
</reference>
<dbReference type="AlphaFoldDB" id="A0A8X8YWH8"/>
<dbReference type="EMBL" id="PNBA02000001">
    <property type="protein sequence ID" value="KAG6436968.1"/>
    <property type="molecule type" value="Genomic_DNA"/>
</dbReference>
<sequence length="70" mass="7263">MLEKFPAELEAAVWWPPLKKSENGGLTLKVRQQKPAAGICSRCGGGASVADMPPDSATSPSTGRPGELLA</sequence>
<protein>
    <submittedName>
        <fullName evidence="2">Uncharacterized protein</fullName>
    </submittedName>
</protein>
<reference evidence="2" key="2">
    <citation type="submission" date="2020-08" db="EMBL/GenBank/DDBJ databases">
        <title>Plant Genome Project.</title>
        <authorList>
            <person name="Zhang R.-G."/>
        </authorList>
    </citation>
    <scope>NUCLEOTIDE SEQUENCE</scope>
    <source>
        <strain evidence="2">Huo1</strain>
        <tissue evidence="2">Leaf</tissue>
    </source>
</reference>
<keyword evidence="3" id="KW-1185">Reference proteome</keyword>
<evidence type="ECO:0000313" key="2">
    <source>
        <dbReference type="EMBL" id="KAG6436968.1"/>
    </source>
</evidence>
<gene>
    <name evidence="2" type="ORF">SASPL_101875</name>
</gene>
<accession>A0A8X8YWH8</accession>
<evidence type="ECO:0000313" key="3">
    <source>
        <dbReference type="Proteomes" id="UP000298416"/>
    </source>
</evidence>
<name>A0A8X8YWH8_SALSN</name>
<feature type="region of interest" description="Disordered" evidence="1">
    <location>
        <begin position="44"/>
        <end position="70"/>
    </location>
</feature>
<comment type="caution">
    <text evidence="2">The sequence shown here is derived from an EMBL/GenBank/DDBJ whole genome shotgun (WGS) entry which is preliminary data.</text>
</comment>
<organism evidence="2">
    <name type="scientific">Salvia splendens</name>
    <name type="common">Scarlet sage</name>
    <dbReference type="NCBI Taxonomy" id="180675"/>
    <lineage>
        <taxon>Eukaryota</taxon>
        <taxon>Viridiplantae</taxon>
        <taxon>Streptophyta</taxon>
        <taxon>Embryophyta</taxon>
        <taxon>Tracheophyta</taxon>
        <taxon>Spermatophyta</taxon>
        <taxon>Magnoliopsida</taxon>
        <taxon>eudicotyledons</taxon>
        <taxon>Gunneridae</taxon>
        <taxon>Pentapetalae</taxon>
        <taxon>asterids</taxon>
        <taxon>lamiids</taxon>
        <taxon>Lamiales</taxon>
        <taxon>Lamiaceae</taxon>
        <taxon>Nepetoideae</taxon>
        <taxon>Mentheae</taxon>
        <taxon>Salviinae</taxon>
        <taxon>Salvia</taxon>
        <taxon>Salvia subgen. Calosphace</taxon>
        <taxon>core Calosphace</taxon>
    </lineage>
</organism>
<dbReference type="Proteomes" id="UP000298416">
    <property type="component" value="Unassembled WGS sequence"/>
</dbReference>
<proteinExistence type="predicted"/>